<evidence type="ECO:0000256" key="1">
    <source>
        <dbReference type="SAM" id="Phobius"/>
    </source>
</evidence>
<feature type="transmembrane region" description="Helical" evidence="1">
    <location>
        <begin position="104"/>
        <end position="125"/>
    </location>
</feature>
<proteinExistence type="predicted"/>
<feature type="transmembrane region" description="Helical" evidence="1">
    <location>
        <begin position="224"/>
        <end position="247"/>
    </location>
</feature>
<dbReference type="KEGG" id="mrr:Moror_6132"/>
<feature type="transmembrane region" description="Helical" evidence="1">
    <location>
        <begin position="181"/>
        <end position="204"/>
    </location>
</feature>
<feature type="transmembrane region" description="Helical" evidence="1">
    <location>
        <begin position="25"/>
        <end position="50"/>
    </location>
</feature>
<accession>V2WSJ2</accession>
<keyword evidence="1" id="KW-0812">Transmembrane</keyword>
<feature type="transmembrane region" description="Helical" evidence="1">
    <location>
        <begin position="253"/>
        <end position="271"/>
    </location>
</feature>
<dbReference type="AlphaFoldDB" id="V2WSJ2"/>
<keyword evidence="1" id="KW-1133">Transmembrane helix</keyword>
<feature type="transmembrane region" description="Helical" evidence="1">
    <location>
        <begin position="137"/>
        <end position="161"/>
    </location>
</feature>
<dbReference type="Proteomes" id="UP000017559">
    <property type="component" value="Unassembled WGS sequence"/>
</dbReference>
<evidence type="ECO:0008006" key="4">
    <source>
        <dbReference type="Google" id="ProtNLM"/>
    </source>
</evidence>
<organism evidence="2 3">
    <name type="scientific">Moniliophthora roreri (strain MCA 2997)</name>
    <name type="common">Cocoa frosty pod rot fungus</name>
    <name type="synonym">Crinipellis roreri</name>
    <dbReference type="NCBI Taxonomy" id="1381753"/>
    <lineage>
        <taxon>Eukaryota</taxon>
        <taxon>Fungi</taxon>
        <taxon>Dikarya</taxon>
        <taxon>Basidiomycota</taxon>
        <taxon>Agaricomycotina</taxon>
        <taxon>Agaricomycetes</taxon>
        <taxon>Agaricomycetidae</taxon>
        <taxon>Agaricales</taxon>
        <taxon>Marasmiineae</taxon>
        <taxon>Marasmiaceae</taxon>
        <taxon>Moniliophthora</taxon>
    </lineage>
</organism>
<comment type="caution">
    <text evidence="2">The sequence shown here is derived from an EMBL/GenBank/DDBJ whole genome shotgun (WGS) entry which is preliminary data.</text>
</comment>
<keyword evidence="3" id="KW-1185">Reference proteome</keyword>
<evidence type="ECO:0000313" key="2">
    <source>
        <dbReference type="EMBL" id="ESK84537.1"/>
    </source>
</evidence>
<protein>
    <recommendedName>
        <fullName evidence="4">G-protein coupled receptors family 2 profile 2 domain-containing protein</fullName>
    </recommendedName>
</protein>
<dbReference type="STRING" id="1381753.V2WSJ2"/>
<sequence length="317" mass="34835">MFVGPRAGSVLLADRPADTSQYDTALVNLFVAFQLFGLFGSIITCASALYSSVQRHPTWYSFIASWIISCFSYSLLFFGGQLFAPKPSLGLCTAQASLVYGAPPITATATLGLVTQIWFSVHSALRGRTFTRQRLWGIVILFAPYILFVCIFTESLVIALVQPKSVRRTGSGMYCNTGVPIPGRLSAALVSVVLLIALGIEIRIIIALRRNYKDLKSNAQTMNLIIRVLAFTLFGVIAIVLGVYFTFTVHHGAELNVLVSTLPVAAVLVFGTQKDLLQAWMFWKWQLKARNRDSKVILKVESTSTISDKQPMNVGRG</sequence>
<evidence type="ECO:0000313" key="3">
    <source>
        <dbReference type="Proteomes" id="UP000017559"/>
    </source>
</evidence>
<gene>
    <name evidence="2" type="ORF">Moror_6132</name>
</gene>
<name>V2WSJ2_MONRO</name>
<keyword evidence="1" id="KW-0472">Membrane</keyword>
<feature type="transmembrane region" description="Helical" evidence="1">
    <location>
        <begin position="62"/>
        <end position="84"/>
    </location>
</feature>
<reference evidence="2 3" key="1">
    <citation type="journal article" date="2014" name="BMC Genomics">
        <title>Genome and secretome analysis of the hemibiotrophic fungal pathogen, Moniliophthora roreri, which causes frosty pod rot disease of cacao: mechanisms of the biotrophic and necrotrophic phases.</title>
        <authorList>
            <person name="Meinhardt L.W."/>
            <person name="Costa G.G.L."/>
            <person name="Thomazella D.P.T."/>
            <person name="Teixeira P.J.P.L."/>
            <person name="Carazzolle M.F."/>
            <person name="Schuster S.C."/>
            <person name="Carlson J.E."/>
            <person name="Guiltinan M.J."/>
            <person name="Mieczkowski P."/>
            <person name="Farmer A."/>
            <person name="Ramaraj T."/>
            <person name="Crozier J."/>
            <person name="Davis R.E."/>
            <person name="Shao J."/>
            <person name="Melnick R.L."/>
            <person name="Pereira G.A.G."/>
            <person name="Bailey B.A."/>
        </authorList>
    </citation>
    <scope>NUCLEOTIDE SEQUENCE [LARGE SCALE GENOMIC DNA]</scope>
    <source>
        <strain evidence="2 3">MCA 2997</strain>
    </source>
</reference>
<dbReference type="HOGENOM" id="CLU_065186_3_0_1"/>
<dbReference type="EMBL" id="AWSO01001286">
    <property type="protein sequence ID" value="ESK84537.1"/>
    <property type="molecule type" value="Genomic_DNA"/>
</dbReference>
<dbReference type="OrthoDB" id="3259067at2759"/>